<name>A0A839VAT4_9GAMM</name>
<dbReference type="Pfam" id="PF04314">
    <property type="entry name" value="PCuAC"/>
    <property type="match status" value="1"/>
</dbReference>
<accession>A0A839VAT4</accession>
<protein>
    <recommendedName>
        <fullName evidence="4">Copper chaperone PCu(A)C</fullName>
    </recommendedName>
</protein>
<evidence type="ECO:0000256" key="1">
    <source>
        <dbReference type="SAM" id="MobiDB-lite"/>
    </source>
</evidence>
<dbReference type="Proteomes" id="UP000547614">
    <property type="component" value="Unassembled WGS sequence"/>
</dbReference>
<evidence type="ECO:0000313" key="3">
    <source>
        <dbReference type="Proteomes" id="UP000547614"/>
    </source>
</evidence>
<dbReference type="SUPFAM" id="SSF110087">
    <property type="entry name" value="DR1885-like metal-binding protein"/>
    <property type="match status" value="1"/>
</dbReference>
<evidence type="ECO:0000313" key="2">
    <source>
        <dbReference type="EMBL" id="MBB3189616.1"/>
    </source>
</evidence>
<proteinExistence type="predicted"/>
<organism evidence="2 3">
    <name type="scientific">Halomonas cerina</name>
    <dbReference type="NCBI Taxonomy" id="447424"/>
    <lineage>
        <taxon>Bacteria</taxon>
        <taxon>Pseudomonadati</taxon>
        <taxon>Pseudomonadota</taxon>
        <taxon>Gammaproteobacteria</taxon>
        <taxon>Oceanospirillales</taxon>
        <taxon>Halomonadaceae</taxon>
        <taxon>Halomonas</taxon>
    </lineage>
</organism>
<dbReference type="PANTHER" id="PTHR36302">
    <property type="entry name" value="BLR7088 PROTEIN"/>
    <property type="match status" value="1"/>
</dbReference>
<gene>
    <name evidence="2" type="ORF">FHR94_000840</name>
</gene>
<dbReference type="InterPro" id="IPR058248">
    <property type="entry name" value="Lxx211020-like"/>
</dbReference>
<dbReference type="PANTHER" id="PTHR36302:SF1">
    <property type="entry name" value="COPPER CHAPERONE PCU(A)C"/>
    <property type="match status" value="1"/>
</dbReference>
<dbReference type="InterPro" id="IPR036182">
    <property type="entry name" value="PCuAC_sf"/>
</dbReference>
<feature type="region of interest" description="Disordered" evidence="1">
    <location>
        <begin position="146"/>
        <end position="165"/>
    </location>
</feature>
<dbReference type="RefSeq" id="WP_183324361.1">
    <property type="nucleotide sequence ID" value="NZ_JACHXP010000003.1"/>
</dbReference>
<reference evidence="2 3" key="1">
    <citation type="submission" date="2020-08" db="EMBL/GenBank/DDBJ databases">
        <title>Genomic Encyclopedia of Type Strains, Phase III (KMG-III): the genomes of soil and plant-associated and newly described type strains.</title>
        <authorList>
            <person name="Whitman W."/>
        </authorList>
    </citation>
    <scope>NUCLEOTIDE SEQUENCE [LARGE SCALE GENOMIC DNA]</scope>
    <source>
        <strain evidence="2 3">CECT 7282</strain>
    </source>
</reference>
<comment type="caution">
    <text evidence="2">The sequence shown here is derived from an EMBL/GenBank/DDBJ whole genome shotgun (WGS) entry which is preliminary data.</text>
</comment>
<dbReference type="AlphaFoldDB" id="A0A839VAT4"/>
<evidence type="ECO:0008006" key="4">
    <source>
        <dbReference type="Google" id="ProtNLM"/>
    </source>
</evidence>
<dbReference type="EMBL" id="JACHXP010000003">
    <property type="protein sequence ID" value="MBB3189616.1"/>
    <property type="molecule type" value="Genomic_DNA"/>
</dbReference>
<feature type="compositionally biased region" description="Basic and acidic residues" evidence="1">
    <location>
        <begin position="152"/>
        <end position="165"/>
    </location>
</feature>
<dbReference type="InterPro" id="IPR007410">
    <property type="entry name" value="LpqE-like"/>
</dbReference>
<keyword evidence="3" id="KW-1185">Reference proteome</keyword>
<dbReference type="Gene3D" id="2.60.40.1890">
    <property type="entry name" value="PCu(A)C copper chaperone"/>
    <property type="match status" value="1"/>
</dbReference>
<sequence>MRLSRASTVSLASLALGLTGQVVLAQSLIVDEARVRAVPPGSPATAAFMELTNPGEVDLAVVGASSPLAGTLELHRHAMEEGVMQMRRVAAIPVPAGETTRLAPGGWHLMMFELTTTPAEGENVELTLSLDNGERLTLQVPVRRVQPMGMQEEDKHSPRAEATSR</sequence>